<reference evidence="1" key="1">
    <citation type="submission" date="2020-05" db="EMBL/GenBank/DDBJ databases">
        <authorList>
            <person name="Chiriac C."/>
            <person name="Salcher M."/>
            <person name="Ghai R."/>
            <person name="Kavagutti S V."/>
        </authorList>
    </citation>
    <scope>NUCLEOTIDE SEQUENCE</scope>
</reference>
<sequence length="50" mass="5349">MPHTYMRISLSTGSSTSVFVAVDFNRKGENACVALIRGIATSAQEIMTVS</sequence>
<organism evidence="1">
    <name type="scientific">freshwater metagenome</name>
    <dbReference type="NCBI Taxonomy" id="449393"/>
    <lineage>
        <taxon>unclassified sequences</taxon>
        <taxon>metagenomes</taxon>
        <taxon>ecological metagenomes</taxon>
    </lineage>
</organism>
<accession>A0A6J7MIG6</accession>
<dbReference type="AlphaFoldDB" id="A0A6J7MIG6"/>
<name>A0A6J7MIG6_9ZZZZ</name>
<gene>
    <name evidence="1" type="ORF">UFOPK3916_00967</name>
</gene>
<dbReference type="EMBL" id="CAFBOE010000106">
    <property type="protein sequence ID" value="CAB4980456.1"/>
    <property type="molecule type" value="Genomic_DNA"/>
</dbReference>
<proteinExistence type="predicted"/>
<protein>
    <submittedName>
        <fullName evidence="1">Unannotated protein</fullName>
    </submittedName>
</protein>
<evidence type="ECO:0000313" key="1">
    <source>
        <dbReference type="EMBL" id="CAB4980456.1"/>
    </source>
</evidence>